<dbReference type="HOGENOM" id="CLU_2720626_0_0_11"/>
<dbReference type="EMBL" id="LK022848">
    <property type="protein sequence ID" value="CDR08855.1"/>
    <property type="molecule type" value="Genomic_DNA"/>
</dbReference>
<name>A0A060ZRW3_9ACTN</name>
<organism evidence="1">
    <name type="scientific">Streptomyces iranensis</name>
    <dbReference type="NCBI Taxonomy" id="576784"/>
    <lineage>
        <taxon>Bacteria</taxon>
        <taxon>Bacillati</taxon>
        <taxon>Actinomycetota</taxon>
        <taxon>Actinomycetes</taxon>
        <taxon>Kitasatosporales</taxon>
        <taxon>Streptomycetaceae</taxon>
        <taxon>Streptomyces</taxon>
        <taxon>Streptomyces violaceusniger group</taxon>
    </lineage>
</organism>
<dbReference type="AlphaFoldDB" id="A0A060ZRW3"/>
<dbReference type="PATRIC" id="fig|576784.4.peg.5576"/>
<protein>
    <submittedName>
        <fullName evidence="1">Uncharacterized protein</fullName>
    </submittedName>
</protein>
<accession>A0A060ZRW3</accession>
<sequence>MQRQADGAVSRASEFWELSREPPSELGAAELGSAQPPALVVINFPDPHAFSHVIILVALFRTNRFLVRFWCL</sequence>
<evidence type="ECO:0000313" key="1">
    <source>
        <dbReference type="EMBL" id="CDR08855.1"/>
    </source>
</evidence>
<proteinExistence type="predicted"/>
<reference evidence="1" key="1">
    <citation type="submission" date="2014-05" db="EMBL/GenBank/DDBJ databases">
        <authorList>
            <person name="Horn Fabian"/>
        </authorList>
    </citation>
    <scope>NUCLEOTIDE SEQUENCE</scope>
</reference>
<gene>
    <name evidence="1" type="ORF">SIRAN5497</name>
</gene>